<dbReference type="PANTHER" id="PTHR46577:SF1">
    <property type="entry name" value="HTH-TYPE TRANSCRIPTIONAL REGULATORY PROTEIN GABR"/>
    <property type="match status" value="1"/>
</dbReference>
<sequence>MSRPRPKAQRSESLHRQVARNIRNDIEAGRLRDGQSLPSTRELAAEWQVSPFTITEAMDVLIREGLVVSKPRAGRVVHAPHVTEAPRPKVSVTQVVFVGGFAGSGKTELGRVLARETGWSILDKDTTTRSVVEVALELQGLSPNDRESDVYVNKIRPREYEALIGTMTENVQCGNSAIVTAPFIREFSDAAWVSRIQATCKDLGATPHFVWVYCDASTMHTYVRHRGAARDATKLANWETYISGIDLELRPPVPHIVIDNSASSKPLQDQARNLLATILNEDVDK</sequence>
<dbReference type="InterPro" id="IPR036390">
    <property type="entry name" value="WH_DNA-bd_sf"/>
</dbReference>
<evidence type="ECO:0000256" key="4">
    <source>
        <dbReference type="ARBA" id="ARBA00023163"/>
    </source>
</evidence>
<dbReference type="PROSITE" id="PS50949">
    <property type="entry name" value="HTH_GNTR"/>
    <property type="match status" value="1"/>
</dbReference>
<dbReference type="CDD" id="cd07377">
    <property type="entry name" value="WHTH_GntR"/>
    <property type="match status" value="1"/>
</dbReference>
<dbReference type="SMART" id="SM00345">
    <property type="entry name" value="HTH_GNTR"/>
    <property type="match status" value="1"/>
</dbReference>
<protein>
    <submittedName>
        <fullName evidence="6">GntR family transcriptional regulator</fullName>
    </submittedName>
</protein>
<dbReference type="PANTHER" id="PTHR46577">
    <property type="entry name" value="HTH-TYPE TRANSCRIPTIONAL REGULATORY PROTEIN GABR"/>
    <property type="match status" value="1"/>
</dbReference>
<keyword evidence="1" id="KW-0663">Pyridoxal phosphate</keyword>
<dbReference type="InterPro" id="IPR051446">
    <property type="entry name" value="HTH_trans_reg/aminotransferase"/>
</dbReference>
<dbReference type="Pfam" id="PF13671">
    <property type="entry name" value="AAA_33"/>
    <property type="match status" value="1"/>
</dbReference>
<keyword evidence="7" id="KW-1185">Reference proteome</keyword>
<reference evidence="7" key="1">
    <citation type="journal article" date="2019" name="Int. J. Syst. Evol. Microbiol.">
        <title>The Global Catalogue of Microorganisms (GCM) 10K type strain sequencing project: providing services to taxonomists for standard genome sequencing and annotation.</title>
        <authorList>
            <consortium name="The Broad Institute Genomics Platform"/>
            <consortium name="The Broad Institute Genome Sequencing Center for Infectious Disease"/>
            <person name="Wu L."/>
            <person name="Ma J."/>
        </authorList>
    </citation>
    <scope>NUCLEOTIDE SEQUENCE [LARGE SCALE GENOMIC DNA]</scope>
    <source>
        <strain evidence="7">CGMCC 4.7676</strain>
    </source>
</reference>
<evidence type="ECO:0000259" key="5">
    <source>
        <dbReference type="PROSITE" id="PS50949"/>
    </source>
</evidence>
<dbReference type="EMBL" id="JBHRWK010000014">
    <property type="protein sequence ID" value="MFC3449845.1"/>
    <property type="molecule type" value="Genomic_DNA"/>
</dbReference>
<keyword evidence="2" id="KW-0805">Transcription regulation</keyword>
<proteinExistence type="predicted"/>
<dbReference type="SUPFAM" id="SSF46785">
    <property type="entry name" value="Winged helix' DNA-binding domain"/>
    <property type="match status" value="1"/>
</dbReference>
<name>A0ABV7NVX3_9PSEU</name>
<accession>A0ABV7NVX3</accession>
<dbReference type="RefSeq" id="WP_378238531.1">
    <property type="nucleotide sequence ID" value="NZ_JBHRWK010000014.1"/>
</dbReference>
<keyword evidence="4" id="KW-0804">Transcription</keyword>
<dbReference type="Gene3D" id="3.40.50.300">
    <property type="entry name" value="P-loop containing nucleotide triphosphate hydrolases"/>
    <property type="match status" value="1"/>
</dbReference>
<dbReference type="Pfam" id="PF00392">
    <property type="entry name" value="GntR"/>
    <property type="match status" value="1"/>
</dbReference>
<comment type="caution">
    <text evidence="6">The sequence shown here is derived from an EMBL/GenBank/DDBJ whole genome shotgun (WGS) entry which is preliminary data.</text>
</comment>
<evidence type="ECO:0000256" key="2">
    <source>
        <dbReference type="ARBA" id="ARBA00023015"/>
    </source>
</evidence>
<keyword evidence="3" id="KW-0238">DNA-binding</keyword>
<dbReference type="InterPro" id="IPR036388">
    <property type="entry name" value="WH-like_DNA-bd_sf"/>
</dbReference>
<dbReference type="InterPro" id="IPR027417">
    <property type="entry name" value="P-loop_NTPase"/>
</dbReference>
<feature type="domain" description="HTH gntR-type" evidence="5">
    <location>
        <begin position="12"/>
        <end position="80"/>
    </location>
</feature>
<evidence type="ECO:0000313" key="6">
    <source>
        <dbReference type="EMBL" id="MFC3449845.1"/>
    </source>
</evidence>
<gene>
    <name evidence="6" type="ORF">ACFOSH_10425</name>
</gene>
<dbReference type="Gene3D" id="1.10.10.10">
    <property type="entry name" value="Winged helix-like DNA-binding domain superfamily/Winged helix DNA-binding domain"/>
    <property type="match status" value="1"/>
</dbReference>
<dbReference type="Proteomes" id="UP001595645">
    <property type="component" value="Unassembled WGS sequence"/>
</dbReference>
<evidence type="ECO:0000256" key="1">
    <source>
        <dbReference type="ARBA" id="ARBA00022898"/>
    </source>
</evidence>
<evidence type="ECO:0000256" key="3">
    <source>
        <dbReference type="ARBA" id="ARBA00023125"/>
    </source>
</evidence>
<dbReference type="SUPFAM" id="SSF52540">
    <property type="entry name" value="P-loop containing nucleoside triphosphate hydrolases"/>
    <property type="match status" value="1"/>
</dbReference>
<evidence type="ECO:0000313" key="7">
    <source>
        <dbReference type="Proteomes" id="UP001595645"/>
    </source>
</evidence>
<dbReference type="InterPro" id="IPR000524">
    <property type="entry name" value="Tscrpt_reg_HTH_GntR"/>
</dbReference>
<organism evidence="6 7">
    <name type="scientific">Amycolatopsis speibonae</name>
    <dbReference type="NCBI Taxonomy" id="1450224"/>
    <lineage>
        <taxon>Bacteria</taxon>
        <taxon>Bacillati</taxon>
        <taxon>Actinomycetota</taxon>
        <taxon>Actinomycetes</taxon>
        <taxon>Pseudonocardiales</taxon>
        <taxon>Pseudonocardiaceae</taxon>
        <taxon>Amycolatopsis</taxon>
    </lineage>
</organism>